<dbReference type="InterPro" id="IPR006657">
    <property type="entry name" value="MoPterin_dinucl-bd_dom"/>
</dbReference>
<feature type="signal peptide" evidence="10">
    <location>
        <begin position="1"/>
        <end position="37"/>
    </location>
</feature>
<dbReference type="InterPro" id="IPR006655">
    <property type="entry name" value="Mopterin_OxRdtase_prok_CS"/>
</dbReference>
<dbReference type="RefSeq" id="WP_149267201.1">
    <property type="nucleotide sequence ID" value="NZ_VFJB01000009.1"/>
</dbReference>
<keyword evidence="6 10" id="KW-0732">Signal</keyword>
<dbReference type="InterPro" id="IPR009010">
    <property type="entry name" value="Asp_de-COase-like_dom_sf"/>
</dbReference>
<evidence type="ECO:0000313" key="12">
    <source>
        <dbReference type="EMBL" id="KAA0257056.1"/>
    </source>
</evidence>
<dbReference type="EMBL" id="VFJB01000009">
    <property type="protein sequence ID" value="KAA0257056.1"/>
    <property type="molecule type" value="Genomic_DNA"/>
</dbReference>
<organism evidence="12 13">
    <name type="scientific">Deferribacter autotrophicus</name>
    <dbReference type="NCBI Taxonomy" id="500465"/>
    <lineage>
        <taxon>Bacteria</taxon>
        <taxon>Pseudomonadati</taxon>
        <taxon>Deferribacterota</taxon>
        <taxon>Deferribacteres</taxon>
        <taxon>Deferribacterales</taxon>
        <taxon>Deferribacteraceae</taxon>
        <taxon>Deferribacter</taxon>
    </lineage>
</organism>
<dbReference type="CDD" id="cd02755">
    <property type="entry name" value="MopB_Thiosulfate-R-like"/>
    <property type="match status" value="1"/>
</dbReference>
<evidence type="ECO:0000256" key="8">
    <source>
        <dbReference type="ARBA" id="ARBA00023004"/>
    </source>
</evidence>
<evidence type="ECO:0000256" key="9">
    <source>
        <dbReference type="ARBA" id="ARBA00023014"/>
    </source>
</evidence>
<evidence type="ECO:0000256" key="2">
    <source>
        <dbReference type="ARBA" id="ARBA00010312"/>
    </source>
</evidence>
<keyword evidence="8" id="KW-0408">Iron</keyword>
<keyword evidence="3" id="KW-0004">4Fe-4S</keyword>
<dbReference type="InterPro" id="IPR006656">
    <property type="entry name" value="Mopterin_OxRdtase"/>
</dbReference>
<gene>
    <name evidence="12" type="ORF">FHQ18_10835</name>
</gene>
<dbReference type="Gene3D" id="3.40.50.740">
    <property type="match status" value="1"/>
</dbReference>
<evidence type="ECO:0000256" key="7">
    <source>
        <dbReference type="ARBA" id="ARBA00023002"/>
    </source>
</evidence>
<evidence type="ECO:0000256" key="3">
    <source>
        <dbReference type="ARBA" id="ARBA00022485"/>
    </source>
</evidence>
<dbReference type="GO" id="GO:0016491">
    <property type="term" value="F:oxidoreductase activity"/>
    <property type="evidence" value="ECO:0007669"/>
    <property type="project" value="UniProtKB-KW"/>
</dbReference>
<dbReference type="OrthoDB" id="9803192at2"/>
<keyword evidence="7" id="KW-0560">Oxidoreductase</keyword>
<dbReference type="GO" id="GO:0046872">
    <property type="term" value="F:metal ion binding"/>
    <property type="evidence" value="ECO:0007669"/>
    <property type="project" value="UniProtKB-KW"/>
</dbReference>
<dbReference type="Proteomes" id="UP000322876">
    <property type="component" value="Unassembled WGS sequence"/>
</dbReference>
<dbReference type="InterPro" id="IPR050612">
    <property type="entry name" value="Prok_Mopterin_Oxidored"/>
</dbReference>
<evidence type="ECO:0000256" key="1">
    <source>
        <dbReference type="ARBA" id="ARBA00001942"/>
    </source>
</evidence>
<name>A0A5A8F134_9BACT</name>
<protein>
    <submittedName>
        <fullName evidence="12">Molybdopterin oxidoreductase</fullName>
    </submittedName>
</protein>
<dbReference type="InterPro" id="IPR006963">
    <property type="entry name" value="Mopterin_OxRdtase_4Fe-4S_dom"/>
</dbReference>
<dbReference type="CDD" id="cd02778">
    <property type="entry name" value="MopB_CT_Thiosulfate-R-like"/>
    <property type="match status" value="1"/>
</dbReference>
<dbReference type="InterPro" id="IPR006311">
    <property type="entry name" value="TAT_signal"/>
</dbReference>
<dbReference type="Gene3D" id="2.20.25.90">
    <property type="entry name" value="ADC-like domains"/>
    <property type="match status" value="1"/>
</dbReference>
<evidence type="ECO:0000256" key="10">
    <source>
        <dbReference type="SAM" id="SignalP"/>
    </source>
</evidence>
<reference evidence="12 13" key="1">
    <citation type="submission" date="2019-06" db="EMBL/GenBank/DDBJ databases">
        <title>Genomic insights into carbon and energy metabolism of Deferribacter autotrophicus revealed new metabolic traits in the phylum Deferribacteres.</title>
        <authorList>
            <person name="Slobodkin A.I."/>
            <person name="Slobodkina G.B."/>
            <person name="Allioux M."/>
            <person name="Alain K."/>
            <person name="Jebbar M."/>
            <person name="Shadrin V."/>
            <person name="Kublanov I.V."/>
            <person name="Toshchakov S.V."/>
            <person name="Bonch-Osmolovskaya E.A."/>
        </authorList>
    </citation>
    <scope>NUCLEOTIDE SEQUENCE [LARGE SCALE GENOMIC DNA]</scope>
    <source>
        <strain evidence="12 13">SL50</strain>
    </source>
</reference>
<feature type="domain" description="4Fe-4S Mo/W bis-MGD-type" evidence="11">
    <location>
        <begin position="52"/>
        <end position="108"/>
    </location>
</feature>
<dbReference type="Pfam" id="PF04879">
    <property type="entry name" value="Molybdop_Fe4S4"/>
    <property type="match status" value="1"/>
</dbReference>
<dbReference type="PROSITE" id="PS00490">
    <property type="entry name" value="MOLYBDOPTERIN_PROK_2"/>
    <property type="match status" value="1"/>
</dbReference>
<dbReference type="GO" id="GO:0051539">
    <property type="term" value="F:4 iron, 4 sulfur cluster binding"/>
    <property type="evidence" value="ECO:0007669"/>
    <property type="project" value="UniProtKB-KW"/>
</dbReference>
<dbReference type="SUPFAM" id="SSF53706">
    <property type="entry name" value="Formate dehydrogenase/DMSO reductase, domains 1-3"/>
    <property type="match status" value="1"/>
</dbReference>
<dbReference type="Gene3D" id="3.40.228.10">
    <property type="entry name" value="Dimethylsulfoxide Reductase, domain 2"/>
    <property type="match status" value="1"/>
</dbReference>
<dbReference type="Gene3D" id="3.30.2070.10">
    <property type="entry name" value="Formate dehydrogenase/DMSO reductase"/>
    <property type="match status" value="1"/>
</dbReference>
<comment type="similarity">
    <text evidence="2">Belongs to the prokaryotic molybdopterin-containing oxidoreductase family.</text>
</comment>
<evidence type="ECO:0000259" key="11">
    <source>
        <dbReference type="PROSITE" id="PS51669"/>
    </source>
</evidence>
<evidence type="ECO:0000256" key="5">
    <source>
        <dbReference type="ARBA" id="ARBA00022723"/>
    </source>
</evidence>
<dbReference type="Gene3D" id="2.40.40.20">
    <property type="match status" value="1"/>
</dbReference>
<dbReference type="AlphaFoldDB" id="A0A5A8F134"/>
<dbReference type="PROSITE" id="PS51318">
    <property type="entry name" value="TAT"/>
    <property type="match status" value="1"/>
</dbReference>
<comment type="cofactor">
    <cofactor evidence="1">
        <name>Mo-bis(molybdopterin guanine dinucleotide)</name>
        <dbReference type="ChEBI" id="CHEBI:60539"/>
    </cofactor>
</comment>
<keyword evidence="13" id="KW-1185">Reference proteome</keyword>
<sequence>MKLADLKISRRKFLAASGTTAAAIAMAGGLSSLKAVASEHSAESSNGGERGRKFIPSTCAICVNKCGLIAEVVDGRIKKLNPNPKYLKSRGMLCARGNAGAAVPYDPNRLKKPLLRVGKRGEGKWKEISWDEAFKYVANKLAELKQKYENRSTVLFASTEGFQEEFFYFLAQSYGSLNTVRHPTLCLASVIQGWMSVFGTYPDADMRNAEFVLMFGANRAEGLVTPDSVDFQRFKPKGQQLIYFDPRFTNTAAKADKWYPIKPGTDMALVLALINVIISENLYDKEFVEKYTYGFDKLAEHVKKYTPEWAEKECEIPASEIRWIAREFAKYAPRSLVYPGRRSSWYVNDTYFRRACAILTAICGSWDVPGGIVPKSKIALAKHDDIVFPVFDMAEDRIDKEAKGIIKELLPDDERTSAGLPTDSCTFLGEKDGSWLALREAVLKGEPYPVKGMMVYKQNPVESVPERRKTLKMLEQMEFICVIDVQMSDTAWFADIVLPESTYLERWDPCHGESGIWPVVAFRQPVIKPLFDTKSMHEIAAGIVDEMLKIPALWDDADPEEVEEFKETVVEEIFHKTTEEFVRHQLSKYPGAFEKCKKEGTFYLTDKPHYGKTRKPGFRFKTRSGKIELYNLKYEAKGLDPLPVYRRPKDAPGKYRFIVGRHGFYTHTSTQNNPYLWELLKENVIWINTKEAKKLGINTGDYVIVKSEVGEQRVKAYVTEKIRPDCVYYAHGYGRLSPWLKLVYKKGGSQAAIIKSAIEPISGNAAMHETFVEIRKA</sequence>
<keyword evidence="9" id="KW-0411">Iron-sulfur</keyword>
<keyword evidence="5" id="KW-0479">Metal-binding</keyword>
<dbReference type="SMART" id="SM00926">
    <property type="entry name" value="Molybdop_Fe4S4"/>
    <property type="match status" value="1"/>
</dbReference>
<dbReference type="Pfam" id="PF00384">
    <property type="entry name" value="Molybdopterin"/>
    <property type="match status" value="1"/>
</dbReference>
<dbReference type="PROSITE" id="PS51669">
    <property type="entry name" value="4FE4S_MOW_BIS_MGD"/>
    <property type="match status" value="1"/>
</dbReference>
<comment type="caution">
    <text evidence="12">The sequence shown here is derived from an EMBL/GenBank/DDBJ whole genome shotgun (WGS) entry which is preliminary data.</text>
</comment>
<keyword evidence="4" id="KW-0500">Molybdenum</keyword>
<dbReference type="Pfam" id="PF01568">
    <property type="entry name" value="Molydop_binding"/>
    <property type="match status" value="1"/>
</dbReference>
<evidence type="ECO:0000313" key="13">
    <source>
        <dbReference type="Proteomes" id="UP000322876"/>
    </source>
</evidence>
<dbReference type="PROSITE" id="PS00932">
    <property type="entry name" value="MOLYBDOPTERIN_PROK_3"/>
    <property type="match status" value="1"/>
</dbReference>
<evidence type="ECO:0000256" key="6">
    <source>
        <dbReference type="ARBA" id="ARBA00022729"/>
    </source>
</evidence>
<dbReference type="GO" id="GO:0043546">
    <property type="term" value="F:molybdopterin cofactor binding"/>
    <property type="evidence" value="ECO:0007669"/>
    <property type="project" value="InterPro"/>
</dbReference>
<proteinExistence type="inferred from homology"/>
<dbReference type="PANTHER" id="PTHR43742:SF9">
    <property type="entry name" value="TETRATHIONATE REDUCTASE SUBUNIT A"/>
    <property type="match status" value="1"/>
</dbReference>
<feature type="chain" id="PRO_5022786306" evidence="10">
    <location>
        <begin position="38"/>
        <end position="777"/>
    </location>
</feature>
<accession>A0A5A8F134</accession>
<dbReference type="PANTHER" id="PTHR43742">
    <property type="entry name" value="TRIMETHYLAMINE-N-OXIDE REDUCTASE"/>
    <property type="match status" value="1"/>
</dbReference>
<evidence type="ECO:0000256" key="4">
    <source>
        <dbReference type="ARBA" id="ARBA00022505"/>
    </source>
</evidence>
<dbReference type="SUPFAM" id="SSF50692">
    <property type="entry name" value="ADC-like"/>
    <property type="match status" value="1"/>
</dbReference>